<evidence type="ECO:0000313" key="3">
    <source>
        <dbReference type="Proteomes" id="UP000748332"/>
    </source>
</evidence>
<organism evidence="2 3">
    <name type="scientific">Candidatus Dojkabacteria bacterium</name>
    <dbReference type="NCBI Taxonomy" id="2099670"/>
    <lineage>
        <taxon>Bacteria</taxon>
        <taxon>Candidatus Dojkabacteria</taxon>
    </lineage>
</organism>
<feature type="non-terminal residue" evidence="2">
    <location>
        <position position="123"/>
    </location>
</feature>
<evidence type="ECO:0000256" key="1">
    <source>
        <dbReference type="SAM" id="Phobius"/>
    </source>
</evidence>
<dbReference type="EMBL" id="JAGQLM010000128">
    <property type="protein sequence ID" value="MCA9375261.1"/>
    <property type="molecule type" value="Genomic_DNA"/>
</dbReference>
<dbReference type="PANTHER" id="PTHR39165">
    <property type="entry name" value="IG HYPOTHETICAL 17883"/>
    <property type="match status" value="1"/>
</dbReference>
<sequence>MEIIGAIVLGVVGVVLAIAGIILTLANLPGIWLVYLSIIVAALINRFQVIQPRLLVIFFFISLFVSFIDNILVPFGAKKMGAGKWGIIGAVLGAIAGLFLGNLLGVIIGPFIGALIFELLIGK</sequence>
<reference evidence="2" key="1">
    <citation type="submission" date="2020-04" db="EMBL/GenBank/DDBJ databases">
        <authorList>
            <person name="Zhang T."/>
        </authorList>
    </citation>
    <scope>NUCLEOTIDE SEQUENCE</scope>
    <source>
        <strain evidence="2">HKST-UBA16</strain>
    </source>
</reference>
<feature type="transmembrane region" description="Helical" evidence="1">
    <location>
        <begin position="7"/>
        <end position="25"/>
    </location>
</feature>
<gene>
    <name evidence="2" type="ORF">KC622_02945</name>
</gene>
<reference evidence="2" key="2">
    <citation type="journal article" date="2021" name="Microbiome">
        <title>Successional dynamics and alternative stable states in a saline activated sludge microbial community over 9 years.</title>
        <authorList>
            <person name="Wang Y."/>
            <person name="Ye J."/>
            <person name="Ju F."/>
            <person name="Liu L."/>
            <person name="Boyd J.A."/>
            <person name="Deng Y."/>
            <person name="Parks D.H."/>
            <person name="Jiang X."/>
            <person name="Yin X."/>
            <person name="Woodcroft B.J."/>
            <person name="Tyson G.W."/>
            <person name="Hugenholtz P."/>
            <person name="Polz M.F."/>
            <person name="Zhang T."/>
        </authorList>
    </citation>
    <scope>NUCLEOTIDE SEQUENCE</scope>
    <source>
        <strain evidence="2">HKST-UBA16</strain>
    </source>
</reference>
<name>A0A955HZL9_9BACT</name>
<feature type="transmembrane region" description="Helical" evidence="1">
    <location>
        <begin position="54"/>
        <end position="73"/>
    </location>
</feature>
<protein>
    <submittedName>
        <fullName evidence="2">DUF456 domain-containing protein</fullName>
    </submittedName>
</protein>
<dbReference type="Pfam" id="PF04306">
    <property type="entry name" value="DUF456"/>
    <property type="match status" value="1"/>
</dbReference>
<dbReference type="InterPro" id="IPR007403">
    <property type="entry name" value="DUF456"/>
</dbReference>
<keyword evidence="1" id="KW-0472">Membrane</keyword>
<dbReference type="Proteomes" id="UP000748332">
    <property type="component" value="Unassembled WGS sequence"/>
</dbReference>
<feature type="transmembrane region" description="Helical" evidence="1">
    <location>
        <begin position="85"/>
        <end position="117"/>
    </location>
</feature>
<dbReference type="PANTHER" id="PTHR39165:SF1">
    <property type="entry name" value="DUF456 DOMAIN-CONTAINING PROTEIN"/>
    <property type="match status" value="1"/>
</dbReference>
<dbReference type="AlphaFoldDB" id="A0A955HZL9"/>
<feature type="transmembrane region" description="Helical" evidence="1">
    <location>
        <begin position="31"/>
        <end position="47"/>
    </location>
</feature>
<proteinExistence type="predicted"/>
<accession>A0A955HZL9</accession>
<evidence type="ECO:0000313" key="2">
    <source>
        <dbReference type="EMBL" id="MCA9375261.1"/>
    </source>
</evidence>
<keyword evidence="1" id="KW-1133">Transmembrane helix</keyword>
<comment type="caution">
    <text evidence="2">The sequence shown here is derived from an EMBL/GenBank/DDBJ whole genome shotgun (WGS) entry which is preliminary data.</text>
</comment>
<keyword evidence="1" id="KW-0812">Transmembrane</keyword>